<protein>
    <submittedName>
        <fullName evidence="2">ABC transporter permease</fullName>
    </submittedName>
</protein>
<keyword evidence="1" id="KW-1133">Transmembrane helix</keyword>
<comment type="caution">
    <text evidence="2">The sequence shown here is derived from an EMBL/GenBank/DDBJ whole genome shotgun (WGS) entry which is preliminary data.</text>
</comment>
<dbReference type="EMBL" id="BAABVV010000028">
    <property type="protein sequence ID" value="GAA6114167.1"/>
    <property type="molecule type" value="Genomic_DNA"/>
</dbReference>
<feature type="transmembrane region" description="Helical" evidence="1">
    <location>
        <begin position="21"/>
        <end position="39"/>
    </location>
</feature>
<gene>
    <name evidence="2" type="ORF">AP20H10_05300</name>
</gene>
<accession>A0ABP9ZH95</accession>
<evidence type="ECO:0000256" key="1">
    <source>
        <dbReference type="SAM" id="Phobius"/>
    </source>
</evidence>
<feature type="transmembrane region" description="Helical" evidence="1">
    <location>
        <begin position="260"/>
        <end position="280"/>
    </location>
</feature>
<feature type="transmembrane region" description="Helical" evidence="1">
    <location>
        <begin position="109"/>
        <end position="130"/>
    </location>
</feature>
<feature type="transmembrane region" description="Helical" evidence="1">
    <location>
        <begin position="59"/>
        <end position="79"/>
    </location>
</feature>
<proteinExistence type="predicted"/>
<evidence type="ECO:0000313" key="2">
    <source>
        <dbReference type="EMBL" id="GAA6114167.1"/>
    </source>
</evidence>
<evidence type="ECO:0000313" key="3">
    <source>
        <dbReference type="Proteomes" id="UP001438112"/>
    </source>
</evidence>
<dbReference type="PANTHER" id="PTHR43229:SF2">
    <property type="entry name" value="NODULATION PROTEIN J"/>
    <property type="match status" value="1"/>
</dbReference>
<keyword evidence="3" id="KW-1185">Reference proteome</keyword>
<dbReference type="InterPro" id="IPR051784">
    <property type="entry name" value="Nod_factor_ABC_transporter"/>
</dbReference>
<keyword evidence="1" id="KW-0812">Transmembrane</keyword>
<feature type="transmembrane region" description="Helical" evidence="1">
    <location>
        <begin position="142"/>
        <end position="160"/>
    </location>
</feature>
<organism evidence="2 3">
    <name type="scientific">Apilactobacillus apinorum</name>
    <dbReference type="NCBI Taxonomy" id="1218495"/>
    <lineage>
        <taxon>Bacteria</taxon>
        <taxon>Bacillati</taxon>
        <taxon>Bacillota</taxon>
        <taxon>Bacilli</taxon>
        <taxon>Lactobacillales</taxon>
        <taxon>Lactobacillaceae</taxon>
        <taxon>Apilactobacillus</taxon>
    </lineage>
</organism>
<dbReference type="Proteomes" id="UP001438112">
    <property type="component" value="Unassembled WGS sequence"/>
</dbReference>
<keyword evidence="1" id="KW-0472">Membrane</keyword>
<dbReference type="RefSeq" id="WP_353317551.1">
    <property type="nucleotide sequence ID" value="NZ_BAABVV010000028.1"/>
</dbReference>
<name>A0ABP9ZH95_9LACO</name>
<reference evidence="2 3" key="1">
    <citation type="submission" date="2024-03" db="EMBL/GenBank/DDBJ databases">
        <title>Inconsistent identification of Apilactobacillus kunkeei-related strains obtained by well-developed overall genome related indices.</title>
        <authorList>
            <person name="Maeno S."/>
            <person name="Endo A."/>
        </authorList>
    </citation>
    <scope>NUCLEOTIDE SEQUENCE [LARGE SCALE GENOMIC DNA]</scope>
    <source>
        <strain evidence="2 3">20H-10</strain>
    </source>
</reference>
<sequence>MILLNLVRRNLALYFNNRKRIFFSLFGVLISIILYFVFLKSMIQRGFSSIPNGVKLLDSWLIGGTVLLAAITTTEDSLYQKLYDRDSNRLKDLLVTDASYAQIDISYAISAWLIGVIMQFVVFVILSVIFTASDGLSIDVSILTQLVIGMAVSSLVWTLFNMIIVMIIKSSTLVPSISSIISSCAGFFAGVYMPIGSLPTGAQTFLNYTPAPYGSAMFRDVLMHNQLQTSFQHVNASVMNDFIKTMGLQINGFDTFNGNMMMSLLFVALFLVFFFALLFINKKNA</sequence>
<dbReference type="PANTHER" id="PTHR43229">
    <property type="entry name" value="NODULATION PROTEIN J"/>
    <property type="match status" value="1"/>
</dbReference>
<feature type="transmembrane region" description="Helical" evidence="1">
    <location>
        <begin position="172"/>
        <end position="195"/>
    </location>
</feature>